<evidence type="ECO:0000313" key="1">
    <source>
        <dbReference type="EMBL" id="GAN09619.1"/>
    </source>
</evidence>
<reference evidence="1" key="1">
    <citation type="submission" date="2014-09" db="EMBL/GenBank/DDBJ databases">
        <title>Draft genome sequence of an oleaginous Mucoromycotina fungus Mucor ambiguus NBRC6742.</title>
        <authorList>
            <person name="Takeda I."/>
            <person name="Yamane N."/>
            <person name="Morita T."/>
            <person name="Tamano K."/>
            <person name="Machida M."/>
            <person name="Baker S."/>
            <person name="Koike H."/>
        </authorList>
    </citation>
    <scope>NUCLEOTIDE SEQUENCE</scope>
    <source>
        <strain evidence="1">NBRC 6742</strain>
    </source>
</reference>
<evidence type="ECO:0000313" key="2">
    <source>
        <dbReference type="Proteomes" id="UP000053815"/>
    </source>
</evidence>
<dbReference type="EMBL" id="DF836568">
    <property type="protein sequence ID" value="GAN09619.1"/>
    <property type="molecule type" value="Genomic_DNA"/>
</dbReference>
<sequence length="95" mass="10188">MSSYPKSKILVDGLVAKKRLTVDGKTTNHTYKEQTSPAGHVKEAVFHPKGCASWRPLNVHHPPTRYSDTNSVDSTLSVAGIIKATMATIGLAGTL</sequence>
<dbReference type="OrthoDB" id="10421300at2759"/>
<gene>
    <name evidence="1" type="ORF">MAM1_0279c09150</name>
</gene>
<organism evidence="1">
    <name type="scientific">Mucor ambiguus</name>
    <dbReference type="NCBI Taxonomy" id="91626"/>
    <lineage>
        <taxon>Eukaryota</taxon>
        <taxon>Fungi</taxon>
        <taxon>Fungi incertae sedis</taxon>
        <taxon>Mucoromycota</taxon>
        <taxon>Mucoromycotina</taxon>
        <taxon>Mucoromycetes</taxon>
        <taxon>Mucorales</taxon>
        <taxon>Mucorineae</taxon>
        <taxon>Mucoraceae</taxon>
        <taxon>Mucor</taxon>
    </lineage>
</organism>
<keyword evidence="2" id="KW-1185">Reference proteome</keyword>
<proteinExistence type="predicted"/>
<accession>A0A0C9MQ97</accession>
<protein>
    <submittedName>
        <fullName evidence="1">Uncharacterized protein</fullName>
    </submittedName>
</protein>
<name>A0A0C9MQ97_9FUNG</name>
<dbReference type="AlphaFoldDB" id="A0A0C9MQ97"/>
<dbReference type="Proteomes" id="UP000053815">
    <property type="component" value="Unassembled WGS sequence"/>
</dbReference>